<proteinExistence type="inferred from homology"/>
<evidence type="ECO:0000256" key="5">
    <source>
        <dbReference type="ARBA" id="ARBA00023004"/>
    </source>
</evidence>
<dbReference type="CDD" id="cd00487">
    <property type="entry name" value="Pep_deformylase"/>
    <property type="match status" value="1"/>
</dbReference>
<dbReference type="SUPFAM" id="SSF56420">
    <property type="entry name" value="Peptide deformylase"/>
    <property type="match status" value="1"/>
</dbReference>
<evidence type="ECO:0000313" key="8">
    <source>
        <dbReference type="Proteomes" id="UP001268256"/>
    </source>
</evidence>
<keyword evidence="5 6" id="KW-0408">Iron</keyword>
<feature type="binding site" evidence="6">
    <location>
        <position position="153"/>
    </location>
    <ligand>
        <name>Fe cation</name>
        <dbReference type="ChEBI" id="CHEBI:24875"/>
    </ligand>
</feature>
<keyword evidence="8" id="KW-1185">Reference proteome</keyword>
<comment type="cofactor">
    <cofactor evidence="6">
        <name>Fe(2+)</name>
        <dbReference type="ChEBI" id="CHEBI:29033"/>
    </cofactor>
    <text evidence="6">Binds 1 Fe(2+) ion.</text>
</comment>
<evidence type="ECO:0000256" key="4">
    <source>
        <dbReference type="ARBA" id="ARBA00022917"/>
    </source>
</evidence>
<dbReference type="NCBIfam" id="NF001159">
    <property type="entry name" value="PRK00150.1-3"/>
    <property type="match status" value="1"/>
</dbReference>
<protein>
    <recommendedName>
        <fullName evidence="6">Peptide deformylase</fullName>
        <shortName evidence="6">PDF</shortName>
        <ecNumber evidence="6">3.5.1.88</ecNumber>
    </recommendedName>
    <alternativeName>
        <fullName evidence="6">Polypeptide deformylase</fullName>
    </alternativeName>
</protein>
<dbReference type="Proteomes" id="UP001268256">
    <property type="component" value="Unassembled WGS sequence"/>
</dbReference>
<dbReference type="GO" id="GO:0046872">
    <property type="term" value="F:metal ion binding"/>
    <property type="evidence" value="ECO:0007669"/>
    <property type="project" value="UniProtKB-KW"/>
</dbReference>
<evidence type="ECO:0000256" key="1">
    <source>
        <dbReference type="ARBA" id="ARBA00010759"/>
    </source>
</evidence>
<dbReference type="Gene3D" id="3.90.45.10">
    <property type="entry name" value="Peptide deformylase"/>
    <property type="match status" value="1"/>
</dbReference>
<comment type="caution">
    <text evidence="7">The sequence shown here is derived from an EMBL/GenBank/DDBJ whole genome shotgun (WGS) entry which is preliminary data.</text>
</comment>
<dbReference type="HAMAP" id="MF_00163">
    <property type="entry name" value="Pep_deformylase"/>
    <property type="match status" value="1"/>
</dbReference>
<dbReference type="FunFam" id="3.90.45.10:FF:000005">
    <property type="entry name" value="Peptide deformylase"/>
    <property type="match status" value="1"/>
</dbReference>
<dbReference type="EMBL" id="JAVMIP010000002">
    <property type="protein sequence ID" value="MDS3859883.1"/>
    <property type="molecule type" value="Genomic_DNA"/>
</dbReference>
<accession>A0AAE4FQL7</accession>
<reference evidence="8" key="1">
    <citation type="submission" date="2023-07" db="EMBL/GenBank/DDBJ databases">
        <authorList>
            <person name="Luz R."/>
            <person name="Cordeiro R."/>
            <person name="Fonseca A."/>
            <person name="Goncalves V."/>
        </authorList>
    </citation>
    <scope>NUCLEOTIDE SEQUENCE [LARGE SCALE GENOMIC DNA]</scope>
    <source>
        <strain evidence="8">BACA0444</strain>
    </source>
</reference>
<evidence type="ECO:0000256" key="2">
    <source>
        <dbReference type="ARBA" id="ARBA00022723"/>
    </source>
</evidence>
<dbReference type="InterPro" id="IPR036821">
    <property type="entry name" value="Peptide_deformylase_sf"/>
</dbReference>
<dbReference type="GO" id="GO:0006412">
    <property type="term" value="P:translation"/>
    <property type="evidence" value="ECO:0007669"/>
    <property type="project" value="UniProtKB-UniRule"/>
</dbReference>
<dbReference type="EC" id="3.5.1.88" evidence="6"/>
<dbReference type="PRINTS" id="PR01576">
    <property type="entry name" value="PDEFORMYLASE"/>
</dbReference>
<dbReference type="GO" id="GO:0042586">
    <property type="term" value="F:peptide deformylase activity"/>
    <property type="evidence" value="ECO:0007669"/>
    <property type="project" value="UniProtKB-UniRule"/>
</dbReference>
<dbReference type="NCBIfam" id="TIGR00079">
    <property type="entry name" value="pept_deformyl"/>
    <property type="match status" value="1"/>
</dbReference>
<keyword evidence="4 6" id="KW-0648">Protein biosynthesis</keyword>
<dbReference type="PANTHER" id="PTHR10458:SF22">
    <property type="entry name" value="PEPTIDE DEFORMYLASE"/>
    <property type="match status" value="1"/>
</dbReference>
<dbReference type="AlphaFoldDB" id="A0AAE4FQL7"/>
<evidence type="ECO:0000256" key="6">
    <source>
        <dbReference type="HAMAP-Rule" id="MF_00163"/>
    </source>
</evidence>
<comment type="similarity">
    <text evidence="1 6">Belongs to the polypeptide deformylase family.</text>
</comment>
<feature type="binding site" evidence="6">
    <location>
        <position position="157"/>
    </location>
    <ligand>
        <name>Fe cation</name>
        <dbReference type="ChEBI" id="CHEBI:24875"/>
    </ligand>
</feature>
<evidence type="ECO:0000313" key="7">
    <source>
        <dbReference type="EMBL" id="MDS3859883.1"/>
    </source>
</evidence>
<keyword evidence="3 6" id="KW-0378">Hydrolase</keyword>
<evidence type="ECO:0000256" key="3">
    <source>
        <dbReference type="ARBA" id="ARBA00022801"/>
    </source>
</evidence>
<name>A0AAE4FQL7_9CYAN</name>
<comment type="function">
    <text evidence="6">Removes the formyl group from the N-terminal Met of newly synthesized proteins. Requires at least a dipeptide for an efficient rate of reaction. N-terminal L-methionine is a prerequisite for activity but the enzyme has broad specificity at other positions.</text>
</comment>
<dbReference type="PANTHER" id="PTHR10458">
    <property type="entry name" value="PEPTIDE DEFORMYLASE"/>
    <property type="match status" value="1"/>
</dbReference>
<organism evidence="7 8">
    <name type="scientific">Pseudocalidococcus azoricus BACA0444</name>
    <dbReference type="NCBI Taxonomy" id="2918990"/>
    <lineage>
        <taxon>Bacteria</taxon>
        <taxon>Bacillati</taxon>
        <taxon>Cyanobacteriota</taxon>
        <taxon>Cyanophyceae</taxon>
        <taxon>Acaryochloridales</taxon>
        <taxon>Thermosynechococcaceae</taxon>
        <taxon>Pseudocalidococcus</taxon>
        <taxon>Pseudocalidococcus azoricus</taxon>
    </lineage>
</organism>
<feature type="active site" evidence="6">
    <location>
        <position position="154"/>
    </location>
</feature>
<sequence>MASLTTSPLQVAKTKLKNPPFELHFLGDKVLRQGSKRITQVNEDTRQLARKMLQTMYSSSGIGLAAPQVGINKQLIVVDINPDEAANPPLILINPVIKEVSQEVEVAEEGCLSIPGVYLDVKRPVMIEVAYKDELGRPQLLYATELLARAILHEIDHLTGVMFVDRVENAIKLQQELKEHGFSRQAVRPIKA</sequence>
<keyword evidence="2 6" id="KW-0479">Metal-binding</keyword>
<gene>
    <name evidence="6 7" type="primary">def</name>
    <name evidence="7" type="ORF">RIF25_03585</name>
</gene>
<feature type="binding site" evidence="6">
    <location>
        <position position="111"/>
    </location>
    <ligand>
        <name>Fe cation</name>
        <dbReference type="ChEBI" id="CHEBI:24875"/>
    </ligand>
</feature>
<dbReference type="InterPro" id="IPR023635">
    <property type="entry name" value="Peptide_deformylase"/>
</dbReference>
<comment type="catalytic activity">
    <reaction evidence="6">
        <text>N-terminal N-formyl-L-methionyl-[peptide] + H2O = N-terminal L-methionyl-[peptide] + formate</text>
        <dbReference type="Rhea" id="RHEA:24420"/>
        <dbReference type="Rhea" id="RHEA-COMP:10639"/>
        <dbReference type="Rhea" id="RHEA-COMP:10640"/>
        <dbReference type="ChEBI" id="CHEBI:15377"/>
        <dbReference type="ChEBI" id="CHEBI:15740"/>
        <dbReference type="ChEBI" id="CHEBI:49298"/>
        <dbReference type="ChEBI" id="CHEBI:64731"/>
        <dbReference type="EC" id="3.5.1.88"/>
    </reaction>
</comment>
<dbReference type="RefSeq" id="WP_322877183.1">
    <property type="nucleotide sequence ID" value="NZ_JAVMIP010000002.1"/>
</dbReference>
<dbReference type="Pfam" id="PF01327">
    <property type="entry name" value="Pep_deformylase"/>
    <property type="match status" value="1"/>
</dbReference>